<dbReference type="HOGENOM" id="CLU_017436_0_0_11"/>
<feature type="coiled-coil region" evidence="2">
    <location>
        <begin position="241"/>
        <end position="268"/>
    </location>
</feature>
<dbReference type="eggNOG" id="COG2203">
    <property type="taxonomic scope" value="Bacteria"/>
</dbReference>
<dbReference type="InterPro" id="IPR025736">
    <property type="entry name" value="PucR_C-HTH_dom"/>
</dbReference>
<evidence type="ECO:0000256" key="1">
    <source>
        <dbReference type="ARBA" id="ARBA00006754"/>
    </source>
</evidence>
<dbReference type="InterPro" id="IPR051448">
    <property type="entry name" value="CdaR-like_regulators"/>
</dbReference>
<dbReference type="Pfam" id="PF13185">
    <property type="entry name" value="GAF_2"/>
    <property type="match status" value="1"/>
</dbReference>
<dbReference type="Pfam" id="PF13556">
    <property type="entry name" value="HTH_30"/>
    <property type="match status" value="1"/>
</dbReference>
<dbReference type="eggNOG" id="COG3835">
    <property type="taxonomic scope" value="Bacteria"/>
</dbReference>
<dbReference type="Proteomes" id="UP000002218">
    <property type="component" value="Chromosome"/>
</dbReference>
<dbReference type="InterPro" id="IPR042070">
    <property type="entry name" value="PucR_C-HTH_sf"/>
</dbReference>
<evidence type="ECO:0000259" key="3">
    <source>
        <dbReference type="SMART" id="SM00065"/>
    </source>
</evidence>
<organism evidence="4 5">
    <name type="scientific">Nakamurella multipartita (strain ATCC 700099 / DSM 44233 / CIP 104796 / JCM 9543 / NBRC 105858 / Y-104)</name>
    <name type="common">Microsphaera multipartita</name>
    <dbReference type="NCBI Taxonomy" id="479431"/>
    <lineage>
        <taxon>Bacteria</taxon>
        <taxon>Bacillati</taxon>
        <taxon>Actinomycetota</taxon>
        <taxon>Actinomycetes</taxon>
        <taxon>Nakamurellales</taxon>
        <taxon>Nakamurellaceae</taxon>
        <taxon>Nakamurella</taxon>
    </lineage>
</organism>
<dbReference type="PANTHER" id="PTHR33744:SF1">
    <property type="entry name" value="DNA-BINDING TRANSCRIPTIONAL ACTIVATOR ADER"/>
    <property type="match status" value="1"/>
</dbReference>
<dbReference type="KEGG" id="nml:Namu_3916"/>
<sequence>MGRPLTAPGSAHLGATDGVAYLLDLLARDASAVEFERPVVEARTAGLPAADIDALERAKQVALGVREQLQSHRRREAELAALFQTASDLAALSSVDDVLAAIVRRARALLGRDTAYLCLNDDERGDTYMRVTDGSVSAEFQAVRLPLGGGLGGLVAQQGVPIASADYFSDSRFHHLNTIDSAVRSEGLVSILGVPLKRGAQVIGVLFAADRRRRAFSRDEVALLSSLAAHAAVALDNARLLAETRSALISLERANDSLREQSRDTELAVIAHDRLAELVLRGGGVAEVAAELADVLGGSVELQGPTEMSIPLAPGQCSVPVATGSELLGRLVLTRPSQTRAADLRVLERGAVVTALLLLFNRHLAEMANRGRRDLLEDLLTGSVTDADEISARAAHLDADLTGELVVVVCAVPRHRVDSEQAAAFYAGQRRGLSARLDGHLVLLVPGTDPGAAAREAATGLARVLGGPVTAAGEQVAAGPSRGAELVRAHRSARQGLAAMLALGREGQGATTADLGFVGVLLSAGDSGARFVQDTLGPVLDYDAARGSDLAATLDAWFGEGGHLGRTAAALHLHPNTVGQRLSRVATLLGDDWRNPDRALQVQLALQLRKLLPA</sequence>
<dbReference type="STRING" id="479431.Namu_3916"/>
<dbReference type="Gene3D" id="3.30.450.40">
    <property type="match status" value="1"/>
</dbReference>
<reference evidence="4 5" key="2">
    <citation type="journal article" date="2010" name="Stand. Genomic Sci.">
        <title>Complete genome sequence of Nakamurella multipartita type strain (Y-104).</title>
        <authorList>
            <person name="Tice H."/>
            <person name="Mayilraj S."/>
            <person name="Sims D."/>
            <person name="Lapidus A."/>
            <person name="Nolan M."/>
            <person name="Lucas S."/>
            <person name="Glavina Del Rio T."/>
            <person name="Copeland A."/>
            <person name="Cheng J.F."/>
            <person name="Meincke L."/>
            <person name="Bruce D."/>
            <person name="Goodwin L."/>
            <person name="Pitluck S."/>
            <person name="Ivanova N."/>
            <person name="Mavromatis K."/>
            <person name="Ovchinnikova G."/>
            <person name="Pati A."/>
            <person name="Chen A."/>
            <person name="Palaniappan K."/>
            <person name="Land M."/>
            <person name="Hauser L."/>
            <person name="Chang Y.J."/>
            <person name="Jeffries C.D."/>
            <person name="Detter J.C."/>
            <person name="Brettin T."/>
            <person name="Rohde M."/>
            <person name="Goker M."/>
            <person name="Bristow J."/>
            <person name="Eisen J.A."/>
            <person name="Markowitz V."/>
            <person name="Hugenholtz P."/>
            <person name="Kyrpides N.C."/>
            <person name="Klenk H.P."/>
            <person name="Chen F."/>
        </authorList>
    </citation>
    <scope>NUCLEOTIDE SEQUENCE [LARGE SCALE GENOMIC DNA]</scope>
    <source>
        <strain evidence="5">ATCC 700099 / DSM 44233 / CIP 104796 / JCM 9543 / NBRC 105858 / Y-104</strain>
    </source>
</reference>
<dbReference type="RefSeq" id="WP_015749035.1">
    <property type="nucleotide sequence ID" value="NC_013235.1"/>
</dbReference>
<reference evidence="5" key="1">
    <citation type="submission" date="2009-09" db="EMBL/GenBank/DDBJ databases">
        <title>The complete genome of Nakamurella multipartita DSM 44233.</title>
        <authorList>
            <consortium name="US DOE Joint Genome Institute (JGI-PGF)"/>
            <person name="Lucas S."/>
            <person name="Copeland A."/>
            <person name="Lapidus A."/>
            <person name="Glavina del Rio T."/>
            <person name="Dalin E."/>
            <person name="Tice H."/>
            <person name="Bruce D."/>
            <person name="Goodwin L."/>
            <person name="Pitluck S."/>
            <person name="Kyrpides N."/>
            <person name="Mavromatis K."/>
            <person name="Ivanova N."/>
            <person name="Ovchinnikova G."/>
            <person name="Sims D."/>
            <person name="Meincke L."/>
            <person name="Brettin T."/>
            <person name="Detter J.C."/>
            <person name="Han C."/>
            <person name="Larimer F."/>
            <person name="Land M."/>
            <person name="Hauser L."/>
            <person name="Markowitz V."/>
            <person name="Cheng J.-F."/>
            <person name="Hugenholtz P."/>
            <person name="Woyke T."/>
            <person name="Wu D."/>
            <person name="Klenk H.-P."/>
            <person name="Eisen J.A."/>
        </authorList>
    </citation>
    <scope>NUCLEOTIDE SEQUENCE [LARGE SCALE GENOMIC DNA]</scope>
    <source>
        <strain evidence="5">ATCC 700099 / DSM 44233 / CIP 104796 / JCM 9543 / NBRC 105858 / Y-104</strain>
    </source>
</reference>
<dbReference type="InParanoid" id="C8XGX8"/>
<dbReference type="Gene3D" id="1.10.10.2840">
    <property type="entry name" value="PucR C-terminal helix-turn-helix domain"/>
    <property type="match status" value="1"/>
</dbReference>
<dbReference type="InterPro" id="IPR041522">
    <property type="entry name" value="CdaR_GGDEF"/>
</dbReference>
<dbReference type="SUPFAM" id="SSF55781">
    <property type="entry name" value="GAF domain-like"/>
    <property type="match status" value="1"/>
</dbReference>
<dbReference type="Pfam" id="PF17853">
    <property type="entry name" value="GGDEF_2"/>
    <property type="match status" value="1"/>
</dbReference>
<dbReference type="AlphaFoldDB" id="C8XGX8"/>
<evidence type="ECO:0000313" key="4">
    <source>
        <dbReference type="EMBL" id="ACV80209.1"/>
    </source>
</evidence>
<dbReference type="PANTHER" id="PTHR33744">
    <property type="entry name" value="CARBOHYDRATE DIACID REGULATOR"/>
    <property type="match status" value="1"/>
</dbReference>
<gene>
    <name evidence="4" type="ordered locus">Namu_3916</name>
</gene>
<name>C8XGX8_NAKMY</name>
<keyword evidence="5" id="KW-1185">Reference proteome</keyword>
<dbReference type="EMBL" id="CP001737">
    <property type="protein sequence ID" value="ACV80209.1"/>
    <property type="molecule type" value="Genomic_DNA"/>
</dbReference>
<accession>C8XGX8</accession>
<dbReference type="SMART" id="SM00065">
    <property type="entry name" value="GAF"/>
    <property type="match status" value="1"/>
</dbReference>
<proteinExistence type="inferred from homology"/>
<dbReference type="InterPro" id="IPR003018">
    <property type="entry name" value="GAF"/>
</dbReference>
<dbReference type="InterPro" id="IPR029016">
    <property type="entry name" value="GAF-like_dom_sf"/>
</dbReference>
<keyword evidence="2" id="KW-0175">Coiled coil</keyword>
<evidence type="ECO:0000256" key="2">
    <source>
        <dbReference type="SAM" id="Coils"/>
    </source>
</evidence>
<protein>
    <submittedName>
        <fullName evidence="4">Transcriptional regulator, CdaR</fullName>
    </submittedName>
</protein>
<evidence type="ECO:0000313" key="5">
    <source>
        <dbReference type="Proteomes" id="UP000002218"/>
    </source>
</evidence>
<feature type="domain" description="GAF" evidence="3">
    <location>
        <begin position="94"/>
        <end position="245"/>
    </location>
</feature>
<comment type="similarity">
    <text evidence="1">Belongs to the CdaR family.</text>
</comment>